<dbReference type="Proteomes" id="UP000635606">
    <property type="component" value="Unassembled WGS sequence"/>
</dbReference>
<dbReference type="InterPro" id="IPR025351">
    <property type="entry name" value="Pvc16_N"/>
</dbReference>
<dbReference type="RefSeq" id="WP_203927445.1">
    <property type="nucleotide sequence ID" value="NZ_BOPH01000026.1"/>
</dbReference>
<keyword evidence="4" id="KW-1185">Reference proteome</keyword>
<comment type="caution">
    <text evidence="3">The sequence shown here is derived from an EMBL/GenBank/DDBJ whole genome shotgun (WGS) entry which is preliminary data.</text>
</comment>
<accession>A0A8J4EAJ7</accession>
<feature type="region of interest" description="Disordered" evidence="1">
    <location>
        <begin position="191"/>
        <end position="217"/>
    </location>
</feature>
<evidence type="ECO:0000313" key="3">
    <source>
        <dbReference type="EMBL" id="GIJ67483.1"/>
    </source>
</evidence>
<proteinExistence type="predicted"/>
<feature type="compositionally biased region" description="Basic residues" evidence="1">
    <location>
        <begin position="208"/>
        <end position="217"/>
    </location>
</feature>
<name>A0A8J4EAJ7_9ACTN</name>
<evidence type="ECO:0000313" key="4">
    <source>
        <dbReference type="Proteomes" id="UP000635606"/>
    </source>
</evidence>
<evidence type="ECO:0000259" key="2">
    <source>
        <dbReference type="Pfam" id="PF14065"/>
    </source>
</evidence>
<organism evidence="3 4">
    <name type="scientific">Virgisporangium ochraceum</name>
    <dbReference type="NCBI Taxonomy" id="65505"/>
    <lineage>
        <taxon>Bacteria</taxon>
        <taxon>Bacillati</taxon>
        <taxon>Actinomycetota</taxon>
        <taxon>Actinomycetes</taxon>
        <taxon>Micromonosporales</taxon>
        <taxon>Micromonosporaceae</taxon>
        <taxon>Virgisporangium</taxon>
    </lineage>
</organism>
<dbReference type="EMBL" id="BOPH01000026">
    <property type="protein sequence ID" value="GIJ67483.1"/>
    <property type="molecule type" value="Genomic_DNA"/>
</dbReference>
<gene>
    <name evidence="3" type="ORF">Voc01_024000</name>
</gene>
<feature type="domain" description="Pvc16 N-terminal" evidence="2">
    <location>
        <begin position="6"/>
        <end position="178"/>
    </location>
</feature>
<dbReference type="AlphaFoldDB" id="A0A8J4EAJ7"/>
<protein>
    <recommendedName>
        <fullName evidence="2">Pvc16 N-terminal domain-containing protein</fullName>
    </recommendedName>
</protein>
<evidence type="ECO:0000256" key="1">
    <source>
        <dbReference type="SAM" id="MobiDB-lite"/>
    </source>
</evidence>
<reference evidence="3" key="1">
    <citation type="submission" date="2021-01" db="EMBL/GenBank/DDBJ databases">
        <title>Whole genome shotgun sequence of Virgisporangium ochraceum NBRC 16418.</title>
        <authorList>
            <person name="Komaki H."/>
            <person name="Tamura T."/>
        </authorList>
    </citation>
    <scope>NUCLEOTIDE SEQUENCE</scope>
    <source>
        <strain evidence="3">NBRC 16418</strain>
    </source>
</reference>
<dbReference type="Pfam" id="PF14065">
    <property type="entry name" value="Pvc16_N"/>
    <property type="match status" value="1"/>
</dbReference>
<sequence length="217" mass="23931">MLHLLDESLETFLRAVVPLPQRSVDVVFDAPDGDWAAGVSRPTVNLYLWDVRPNLVERQWGEELVPLDDGRRVRREPLPRVDCRYLVTAWTTEVRDEHSLLGSVLTALLLHPFIAADHLKGPFATVRPLPAIQLRSGDGTENSDFWSALGGQLKPGLDLVVTATVDAALFVEAGPPVQEVDVTATRFVDPAEPVVVEEAEEPEPVTPKRGRPSRKAP</sequence>